<dbReference type="Pfam" id="PF10186">
    <property type="entry name" value="ATG14"/>
    <property type="match status" value="1"/>
</dbReference>
<keyword evidence="3" id="KW-0175">Coiled coil</keyword>
<evidence type="ECO:0000256" key="4">
    <source>
        <dbReference type="SAM" id="MobiDB-lite"/>
    </source>
</evidence>
<dbReference type="Proteomes" id="UP001437256">
    <property type="component" value="Unassembled WGS sequence"/>
</dbReference>
<evidence type="ECO:0000256" key="2">
    <source>
        <dbReference type="ARBA" id="ARBA00013807"/>
    </source>
</evidence>
<evidence type="ECO:0000256" key="1">
    <source>
        <dbReference type="ARBA" id="ARBA00009574"/>
    </source>
</evidence>
<gene>
    <name evidence="5" type="ORF">AAF712_009570</name>
</gene>
<accession>A0ABR2ZPH1</accession>
<reference evidence="5 6" key="1">
    <citation type="submission" date="2024-05" db="EMBL/GenBank/DDBJ databases">
        <title>A draft genome resource for the thread blight pathogen Marasmius tenuissimus strain MS-2.</title>
        <authorList>
            <person name="Yulfo-Soto G.E."/>
            <person name="Baruah I.K."/>
            <person name="Amoako-Attah I."/>
            <person name="Bukari Y."/>
            <person name="Meinhardt L.W."/>
            <person name="Bailey B.A."/>
            <person name="Cohen S.P."/>
        </authorList>
    </citation>
    <scope>NUCLEOTIDE SEQUENCE [LARGE SCALE GENOMIC DNA]</scope>
    <source>
        <strain evidence="5 6">MS-2</strain>
    </source>
</reference>
<proteinExistence type="inferred from homology"/>
<feature type="compositionally biased region" description="Acidic residues" evidence="4">
    <location>
        <begin position="259"/>
        <end position="272"/>
    </location>
</feature>
<comment type="similarity">
    <text evidence="1">Belongs to the ATG14 family.</text>
</comment>
<keyword evidence="6" id="KW-1185">Reference proteome</keyword>
<dbReference type="EMBL" id="JBBXMP010000079">
    <property type="protein sequence ID" value="KAL0063561.1"/>
    <property type="molecule type" value="Genomic_DNA"/>
</dbReference>
<evidence type="ECO:0000313" key="5">
    <source>
        <dbReference type="EMBL" id="KAL0063561.1"/>
    </source>
</evidence>
<name>A0ABR2ZPH1_9AGAR</name>
<evidence type="ECO:0000256" key="3">
    <source>
        <dbReference type="ARBA" id="ARBA00023054"/>
    </source>
</evidence>
<evidence type="ECO:0000313" key="6">
    <source>
        <dbReference type="Proteomes" id="UP001437256"/>
    </source>
</evidence>
<dbReference type="InterPro" id="IPR018791">
    <property type="entry name" value="UV_resistance/autophagy_Atg14"/>
</dbReference>
<comment type="caution">
    <text evidence="5">The sequence shown here is derived from an EMBL/GenBank/DDBJ whole genome shotgun (WGS) entry which is preliminary data.</text>
</comment>
<protein>
    <recommendedName>
        <fullName evidence="2">Autophagy-related protein 14</fullName>
    </recommendedName>
</protein>
<feature type="region of interest" description="Disordered" evidence="4">
    <location>
        <begin position="242"/>
        <end position="272"/>
    </location>
</feature>
<organism evidence="5 6">
    <name type="scientific">Marasmius tenuissimus</name>
    <dbReference type="NCBI Taxonomy" id="585030"/>
    <lineage>
        <taxon>Eukaryota</taxon>
        <taxon>Fungi</taxon>
        <taxon>Dikarya</taxon>
        <taxon>Basidiomycota</taxon>
        <taxon>Agaricomycotina</taxon>
        <taxon>Agaricomycetes</taxon>
        <taxon>Agaricomycetidae</taxon>
        <taxon>Agaricales</taxon>
        <taxon>Marasmiineae</taxon>
        <taxon>Marasmiaceae</taxon>
        <taxon>Marasmius</taxon>
    </lineage>
</organism>
<sequence length="272" mass="29779">MLLSNIARARAGLVQELVEVFSVVEVGGRPPVGGRAGTKGEWTIGDLILPVPGDIRRYPPDHINAVITNTIHFLSLLTFYLGIKLPFEVTWSGEKLGVGIPFIRAGSGGENGGWAKWHVKQPLHLSANPQAQESLNATSPTTASTNARLISDSYILPSPEPQQSFTTAFAMLIYNVCYLAYTQSVDIPLAQAGDVLSNLWSVCCSAELGRRSHETQPHLPAPTPPGFQLEFTQLMQAMTASKVKAPKTRTRRNEREERIDEDGWDIVDDEGF</sequence>